<dbReference type="OrthoDB" id="5986190at2759"/>
<dbReference type="EMBL" id="KN832872">
    <property type="protein sequence ID" value="KIN05215.1"/>
    <property type="molecule type" value="Genomic_DNA"/>
</dbReference>
<dbReference type="PANTHER" id="PTHR38788">
    <property type="entry name" value="CLR5 DOMAIN-CONTAINING PROTEIN"/>
    <property type="match status" value="1"/>
</dbReference>
<keyword evidence="3" id="KW-1185">Reference proteome</keyword>
<dbReference type="HOGENOM" id="CLU_1932583_0_0_1"/>
<name>A0A0C3HQC2_OIDMZ</name>
<organism evidence="2 3">
    <name type="scientific">Oidiodendron maius (strain Zn)</name>
    <dbReference type="NCBI Taxonomy" id="913774"/>
    <lineage>
        <taxon>Eukaryota</taxon>
        <taxon>Fungi</taxon>
        <taxon>Dikarya</taxon>
        <taxon>Ascomycota</taxon>
        <taxon>Pezizomycotina</taxon>
        <taxon>Leotiomycetes</taxon>
        <taxon>Leotiomycetes incertae sedis</taxon>
        <taxon>Myxotrichaceae</taxon>
        <taxon>Oidiodendron</taxon>
    </lineage>
</organism>
<evidence type="ECO:0000313" key="2">
    <source>
        <dbReference type="EMBL" id="KIN05215.1"/>
    </source>
</evidence>
<evidence type="ECO:0000259" key="1">
    <source>
        <dbReference type="Pfam" id="PF14420"/>
    </source>
</evidence>
<dbReference type="Pfam" id="PF14420">
    <property type="entry name" value="Clr5"/>
    <property type="match status" value="1"/>
</dbReference>
<dbReference type="Proteomes" id="UP000054321">
    <property type="component" value="Unassembled WGS sequence"/>
</dbReference>
<dbReference type="PANTHER" id="PTHR38788:SF3">
    <property type="entry name" value="CLR5 DOMAIN-CONTAINING PROTEIN"/>
    <property type="match status" value="1"/>
</dbReference>
<proteinExistence type="predicted"/>
<reference evidence="3" key="2">
    <citation type="submission" date="2015-01" db="EMBL/GenBank/DDBJ databases">
        <title>Evolutionary Origins and Diversification of the Mycorrhizal Mutualists.</title>
        <authorList>
            <consortium name="DOE Joint Genome Institute"/>
            <consortium name="Mycorrhizal Genomics Consortium"/>
            <person name="Kohler A."/>
            <person name="Kuo A."/>
            <person name="Nagy L.G."/>
            <person name="Floudas D."/>
            <person name="Copeland A."/>
            <person name="Barry K.W."/>
            <person name="Cichocki N."/>
            <person name="Veneault-Fourrey C."/>
            <person name="LaButti K."/>
            <person name="Lindquist E.A."/>
            <person name="Lipzen A."/>
            <person name="Lundell T."/>
            <person name="Morin E."/>
            <person name="Murat C."/>
            <person name="Riley R."/>
            <person name="Ohm R."/>
            <person name="Sun H."/>
            <person name="Tunlid A."/>
            <person name="Henrissat B."/>
            <person name="Grigoriev I.V."/>
            <person name="Hibbett D.S."/>
            <person name="Martin F."/>
        </authorList>
    </citation>
    <scope>NUCLEOTIDE SEQUENCE [LARGE SCALE GENOMIC DNA]</scope>
    <source>
        <strain evidence="3">Zn</strain>
    </source>
</reference>
<reference evidence="2 3" key="1">
    <citation type="submission" date="2014-04" db="EMBL/GenBank/DDBJ databases">
        <authorList>
            <consortium name="DOE Joint Genome Institute"/>
            <person name="Kuo A."/>
            <person name="Martino E."/>
            <person name="Perotto S."/>
            <person name="Kohler A."/>
            <person name="Nagy L.G."/>
            <person name="Floudas D."/>
            <person name="Copeland A."/>
            <person name="Barry K.W."/>
            <person name="Cichocki N."/>
            <person name="Veneault-Fourrey C."/>
            <person name="LaButti K."/>
            <person name="Lindquist E.A."/>
            <person name="Lipzen A."/>
            <person name="Lundell T."/>
            <person name="Morin E."/>
            <person name="Murat C."/>
            <person name="Sun H."/>
            <person name="Tunlid A."/>
            <person name="Henrissat B."/>
            <person name="Grigoriev I.V."/>
            <person name="Hibbett D.S."/>
            <person name="Martin F."/>
            <person name="Nordberg H.P."/>
            <person name="Cantor M.N."/>
            <person name="Hua S.X."/>
        </authorList>
    </citation>
    <scope>NUCLEOTIDE SEQUENCE [LARGE SCALE GENOMIC DNA]</scope>
    <source>
        <strain evidence="2 3">Zn</strain>
    </source>
</reference>
<sequence length="131" mass="15441">MRPPIKSRKRKAPTLKADAWEPYKARVIELHINQGMPLQKVKEIIENEFNFTAEVRQYRLRITQWGFDKNVKPKEMKGIVKLRQRRRLLETDKGELQFAVRGQKVDPAKIDRFMTRHAIPQSQLYSPSSVA</sequence>
<dbReference type="AlphaFoldDB" id="A0A0C3HQC2"/>
<evidence type="ECO:0000313" key="3">
    <source>
        <dbReference type="Proteomes" id="UP000054321"/>
    </source>
</evidence>
<dbReference type="InterPro" id="IPR025676">
    <property type="entry name" value="Clr5_dom"/>
</dbReference>
<protein>
    <recommendedName>
        <fullName evidence="1">Clr5 domain-containing protein</fullName>
    </recommendedName>
</protein>
<feature type="domain" description="Clr5" evidence="1">
    <location>
        <begin position="17"/>
        <end position="69"/>
    </location>
</feature>
<accession>A0A0C3HQC2</accession>
<dbReference type="InParanoid" id="A0A0C3HQC2"/>
<gene>
    <name evidence="2" type="ORF">OIDMADRAFT_66026</name>
</gene>
<feature type="non-terminal residue" evidence="2">
    <location>
        <position position="131"/>
    </location>
</feature>
<dbReference type="STRING" id="913774.A0A0C3HQC2"/>